<evidence type="ECO:0000313" key="5">
    <source>
        <dbReference type="EMBL" id="CDQ99551.1"/>
    </source>
</evidence>
<keyword evidence="2 3" id="KW-0802">TPR repeat</keyword>
<evidence type="ECO:0000256" key="1">
    <source>
        <dbReference type="ARBA" id="ARBA00022737"/>
    </source>
</evidence>
<dbReference type="Gene3D" id="1.25.40.10">
    <property type="entry name" value="Tetratricopeptide repeat domain"/>
    <property type="match status" value="1"/>
</dbReference>
<feature type="region of interest" description="Disordered" evidence="4">
    <location>
        <begin position="96"/>
        <end position="120"/>
    </location>
</feature>
<evidence type="ECO:0000256" key="2">
    <source>
        <dbReference type="ARBA" id="ARBA00022803"/>
    </source>
</evidence>
<accession>A0A060Z698</accession>
<proteinExistence type="predicted"/>
<reference evidence="5" key="1">
    <citation type="journal article" date="2014" name="Nat. Commun.">
        <title>The rainbow trout genome provides novel insights into evolution after whole-genome duplication in vertebrates.</title>
        <authorList>
            <person name="Berthelot C."/>
            <person name="Brunet F."/>
            <person name="Chalopin D."/>
            <person name="Juanchich A."/>
            <person name="Bernard M."/>
            <person name="Noel B."/>
            <person name="Bento P."/>
            <person name="Da Silva C."/>
            <person name="Labadie K."/>
            <person name="Alberti A."/>
            <person name="Aury J.M."/>
            <person name="Louis A."/>
            <person name="Dehais P."/>
            <person name="Bardou P."/>
            <person name="Montfort J."/>
            <person name="Klopp C."/>
            <person name="Cabau C."/>
            <person name="Gaspin C."/>
            <person name="Thorgaard G.H."/>
            <person name="Boussaha M."/>
            <person name="Quillet E."/>
            <person name="Guyomard R."/>
            <person name="Galiana D."/>
            <person name="Bobe J."/>
            <person name="Volff J.N."/>
            <person name="Genet C."/>
            <person name="Wincker P."/>
            <person name="Jaillon O."/>
            <person name="Roest Crollius H."/>
            <person name="Guiguen Y."/>
        </authorList>
    </citation>
    <scope>NUCLEOTIDE SEQUENCE [LARGE SCALE GENOMIC DNA]</scope>
</reference>
<reference evidence="5" key="2">
    <citation type="submission" date="2014-03" db="EMBL/GenBank/DDBJ databases">
        <authorList>
            <person name="Genoscope - CEA"/>
        </authorList>
    </citation>
    <scope>NUCLEOTIDE SEQUENCE</scope>
</reference>
<protein>
    <submittedName>
        <fullName evidence="5">Uncharacterized protein</fullName>
    </submittedName>
</protein>
<dbReference type="InterPro" id="IPR011990">
    <property type="entry name" value="TPR-like_helical_dom_sf"/>
</dbReference>
<dbReference type="InterPro" id="IPR039663">
    <property type="entry name" value="AIP/AIPL1/TTC9"/>
</dbReference>
<feature type="compositionally biased region" description="Basic and acidic residues" evidence="4">
    <location>
        <begin position="96"/>
        <end position="105"/>
    </location>
</feature>
<dbReference type="Pfam" id="PF07719">
    <property type="entry name" value="TPR_2"/>
    <property type="match status" value="1"/>
</dbReference>
<sequence length="120" mass="13732">MCFIKLQEPSSAFDNCDKALELDESNEKALFRRGEALFAMKEFDRARADFQRVTQLYPSNKAAKSQVALCQKQIKEQHEKDKRLYANMFQKFAERDAKKEADKGTENVGGMDVEESGGQE</sequence>
<evidence type="ECO:0000313" key="6">
    <source>
        <dbReference type="Proteomes" id="UP000193380"/>
    </source>
</evidence>
<dbReference type="SUPFAM" id="SSF48452">
    <property type="entry name" value="TPR-like"/>
    <property type="match status" value="1"/>
</dbReference>
<gene>
    <name evidence="5" type="ORF">GSONMT00049865001</name>
</gene>
<dbReference type="InterPro" id="IPR013105">
    <property type="entry name" value="TPR_2"/>
</dbReference>
<dbReference type="InterPro" id="IPR019734">
    <property type="entry name" value="TPR_rpt"/>
</dbReference>
<evidence type="ECO:0000256" key="4">
    <source>
        <dbReference type="SAM" id="MobiDB-lite"/>
    </source>
</evidence>
<name>A0A060Z698_ONCMY</name>
<dbReference type="PROSITE" id="PS50005">
    <property type="entry name" value="TPR"/>
    <property type="match status" value="1"/>
</dbReference>
<dbReference type="PANTHER" id="PTHR11242">
    <property type="entry name" value="ARYL HYDROCARBON RECEPTOR INTERACTING PROTEIN RELATED"/>
    <property type="match status" value="1"/>
</dbReference>
<dbReference type="Proteomes" id="UP000193380">
    <property type="component" value="Unassembled WGS sequence"/>
</dbReference>
<evidence type="ECO:0000256" key="3">
    <source>
        <dbReference type="PROSITE-ProRule" id="PRU00339"/>
    </source>
</evidence>
<dbReference type="EMBL" id="FR947839">
    <property type="protein sequence ID" value="CDQ99551.1"/>
    <property type="molecule type" value="Genomic_DNA"/>
</dbReference>
<dbReference type="SMART" id="SM00028">
    <property type="entry name" value="TPR"/>
    <property type="match status" value="2"/>
</dbReference>
<feature type="repeat" description="TPR" evidence="3">
    <location>
        <begin position="27"/>
        <end position="60"/>
    </location>
</feature>
<organism evidence="5 6">
    <name type="scientific">Oncorhynchus mykiss</name>
    <name type="common">Rainbow trout</name>
    <name type="synonym">Salmo gairdneri</name>
    <dbReference type="NCBI Taxonomy" id="8022"/>
    <lineage>
        <taxon>Eukaryota</taxon>
        <taxon>Metazoa</taxon>
        <taxon>Chordata</taxon>
        <taxon>Craniata</taxon>
        <taxon>Vertebrata</taxon>
        <taxon>Euteleostomi</taxon>
        <taxon>Actinopterygii</taxon>
        <taxon>Neopterygii</taxon>
        <taxon>Teleostei</taxon>
        <taxon>Protacanthopterygii</taxon>
        <taxon>Salmoniformes</taxon>
        <taxon>Salmonidae</taxon>
        <taxon>Salmoninae</taxon>
        <taxon>Oncorhynchus</taxon>
    </lineage>
</organism>
<dbReference type="PANTHER" id="PTHR11242:SF0">
    <property type="entry name" value="TPR_REGION DOMAIN-CONTAINING PROTEIN"/>
    <property type="match status" value="1"/>
</dbReference>
<dbReference type="STRING" id="8022.A0A060Z698"/>
<dbReference type="PaxDb" id="8022-A0A060Z698"/>
<keyword evidence="1" id="KW-0677">Repeat</keyword>
<dbReference type="AlphaFoldDB" id="A0A060Z698"/>